<accession>A0ABR9JDA5</accession>
<evidence type="ECO:0008006" key="11">
    <source>
        <dbReference type="Google" id="ProtNLM"/>
    </source>
</evidence>
<sequence length="548" mass="59417">MVRTNPVSRNALRMRAFLGQWPPTAWLIGGEEAAASHTARQGLLASLMIMVGSWGVGWLAMTPQSLLALNPVLLPLRTTTTGVVVCTVLLVLGALLLLRSWLRLSQRVGSWSARVTPVMRRTLIMWATPLMFSLPIFSRDVYSYLAQGRVLHAGLNPYEDGVSELPGWFMEGADGLWAESPSPYGPLFLVLAQIIWFISGGVPEIAILLFRCLSLLGMALMLYCVPRLARAFGSEPSWALWLCLLNPMTLLVFVSAGHNDALMIGLMLAGTLAALRRRRALGILLLVAAIAVKPIAMVVLPFILLLPLKDTSALWRRMREWVIGGAAAAVLLVSGGAALGIGLGWISAALGAGAAVLQAAPVGLLGIGLGAAIGVLSGVDASLVTEVVYALARLAAGVVLAVLLLRRNVGNPVLWAAYGLTIVVLTSSIIQPWYLLWLLPFYAVVHVYRGRILVLVTTVITVMVLLSMVGQLSVAQWIDAAVIHTIAIAVVTVYLIYVVFLDPNTTEFFDMRRRSQRWNAGSGWQRLRELTPPRTPWAAEDIYEKDTR</sequence>
<feature type="transmembrane region" description="Helical" evidence="8">
    <location>
        <begin position="209"/>
        <end position="229"/>
    </location>
</feature>
<evidence type="ECO:0000313" key="10">
    <source>
        <dbReference type="Proteomes" id="UP000643525"/>
    </source>
</evidence>
<keyword evidence="6 8" id="KW-0472">Membrane</keyword>
<keyword evidence="3" id="KW-0808">Transferase</keyword>
<feature type="transmembrane region" description="Helical" evidence="8">
    <location>
        <begin position="387"/>
        <end position="405"/>
    </location>
</feature>
<evidence type="ECO:0000256" key="3">
    <source>
        <dbReference type="ARBA" id="ARBA00022679"/>
    </source>
</evidence>
<protein>
    <recommendedName>
        <fullName evidence="11">Alpha-1,6-mannosyltransferase</fullName>
    </recommendedName>
</protein>
<gene>
    <name evidence="9" type="ORF">H4W27_001027</name>
</gene>
<dbReference type="EMBL" id="JADBED010000001">
    <property type="protein sequence ID" value="MBE1523909.1"/>
    <property type="molecule type" value="Genomic_DNA"/>
</dbReference>
<comment type="similarity">
    <text evidence="7">Belongs to the MptA/B family.</text>
</comment>
<organism evidence="9 10">
    <name type="scientific">Nesterenkonia lutea</name>
    <dbReference type="NCBI Taxonomy" id="272919"/>
    <lineage>
        <taxon>Bacteria</taxon>
        <taxon>Bacillati</taxon>
        <taxon>Actinomycetota</taxon>
        <taxon>Actinomycetes</taxon>
        <taxon>Micrococcales</taxon>
        <taxon>Micrococcaceae</taxon>
        <taxon>Nesterenkonia</taxon>
    </lineage>
</organism>
<dbReference type="RefSeq" id="WP_192594994.1">
    <property type="nucleotide sequence ID" value="NZ_BAAALJ010000014.1"/>
</dbReference>
<evidence type="ECO:0000256" key="8">
    <source>
        <dbReference type="SAM" id="Phobius"/>
    </source>
</evidence>
<evidence type="ECO:0000313" key="9">
    <source>
        <dbReference type="EMBL" id="MBE1523909.1"/>
    </source>
</evidence>
<proteinExistence type="inferred from homology"/>
<evidence type="ECO:0000256" key="5">
    <source>
        <dbReference type="ARBA" id="ARBA00022989"/>
    </source>
</evidence>
<feature type="transmembrane region" description="Helical" evidence="8">
    <location>
        <begin position="481"/>
        <end position="501"/>
    </location>
</feature>
<feature type="transmembrane region" description="Helical" evidence="8">
    <location>
        <begin position="321"/>
        <end position="346"/>
    </location>
</feature>
<evidence type="ECO:0000256" key="1">
    <source>
        <dbReference type="ARBA" id="ARBA00004141"/>
    </source>
</evidence>
<comment type="subcellular location">
    <subcellularLocation>
        <location evidence="1">Membrane</location>
        <topology evidence="1">Multi-pass membrane protein</topology>
    </subcellularLocation>
</comment>
<evidence type="ECO:0000256" key="2">
    <source>
        <dbReference type="ARBA" id="ARBA00022676"/>
    </source>
</evidence>
<feature type="transmembrane region" description="Helical" evidence="8">
    <location>
        <begin position="281"/>
        <end position="306"/>
    </location>
</feature>
<keyword evidence="5 8" id="KW-1133">Transmembrane helix</keyword>
<feature type="transmembrane region" description="Helical" evidence="8">
    <location>
        <begin position="448"/>
        <end position="469"/>
    </location>
</feature>
<keyword evidence="10" id="KW-1185">Reference proteome</keyword>
<keyword evidence="2" id="KW-0328">Glycosyltransferase</keyword>
<keyword evidence="4 8" id="KW-0812">Transmembrane</keyword>
<feature type="transmembrane region" description="Helical" evidence="8">
    <location>
        <begin position="412"/>
        <end position="436"/>
    </location>
</feature>
<name>A0ABR9JDA5_9MICC</name>
<feature type="transmembrane region" description="Helical" evidence="8">
    <location>
        <begin position="43"/>
        <end position="61"/>
    </location>
</feature>
<feature type="transmembrane region" description="Helical" evidence="8">
    <location>
        <begin position="353"/>
        <end position="375"/>
    </location>
</feature>
<evidence type="ECO:0000256" key="4">
    <source>
        <dbReference type="ARBA" id="ARBA00022692"/>
    </source>
</evidence>
<feature type="transmembrane region" description="Helical" evidence="8">
    <location>
        <begin position="184"/>
        <end position="202"/>
    </location>
</feature>
<dbReference type="Proteomes" id="UP000643525">
    <property type="component" value="Unassembled WGS sequence"/>
</dbReference>
<reference evidence="9 10" key="1">
    <citation type="submission" date="2020-10" db="EMBL/GenBank/DDBJ databases">
        <title>Sequencing the genomes of 1000 actinobacteria strains.</title>
        <authorList>
            <person name="Klenk H.-P."/>
        </authorList>
    </citation>
    <scope>NUCLEOTIDE SEQUENCE [LARGE SCALE GENOMIC DNA]</scope>
    <source>
        <strain evidence="9 10">DSM 15666</strain>
    </source>
</reference>
<evidence type="ECO:0000256" key="6">
    <source>
        <dbReference type="ARBA" id="ARBA00023136"/>
    </source>
</evidence>
<dbReference type="Pfam" id="PF26314">
    <property type="entry name" value="MptA_B_family"/>
    <property type="match status" value="1"/>
</dbReference>
<dbReference type="NCBIfam" id="NF038066">
    <property type="entry name" value="MptB"/>
    <property type="match status" value="1"/>
</dbReference>
<evidence type="ECO:0000256" key="7">
    <source>
        <dbReference type="ARBA" id="ARBA00043987"/>
    </source>
</evidence>
<feature type="transmembrane region" description="Helical" evidence="8">
    <location>
        <begin position="123"/>
        <end position="142"/>
    </location>
</feature>
<comment type="caution">
    <text evidence="9">The sequence shown here is derived from an EMBL/GenBank/DDBJ whole genome shotgun (WGS) entry which is preliminary data.</text>
</comment>
<dbReference type="InterPro" id="IPR049829">
    <property type="entry name" value="MptA/B-like"/>
</dbReference>
<feature type="transmembrane region" description="Helical" evidence="8">
    <location>
        <begin position="81"/>
        <end position="102"/>
    </location>
</feature>
<feature type="transmembrane region" description="Helical" evidence="8">
    <location>
        <begin position="249"/>
        <end position="269"/>
    </location>
</feature>